<dbReference type="PANTHER" id="PTHR30086:SF20">
    <property type="entry name" value="ARGININE EXPORTER PROTEIN ARGO-RELATED"/>
    <property type="match status" value="1"/>
</dbReference>
<dbReference type="Pfam" id="PF01810">
    <property type="entry name" value="LysE"/>
    <property type="match status" value="1"/>
</dbReference>
<sequence length="214" mass="22261">MTTHLAYAVIGLFIGLLTSAPVGPVNIMVLRRAFRGGFLGAFLTGMGAVVADSIFAAAAIFGVSTVGDFMEGNRHMLQIVGAVVLAIFGIVLLRSHTHVDRGPQAPLDHTVLRDMLAAFAMAITNPGAVLGFLAIFGGLGSWAPAHEDLTGTLVMLAGVVAGACLWWGLIAGGVAALRDRLTDRWLDGVNRIAGLALLAFAGVIGVNCLREYIP</sequence>
<evidence type="ECO:0000256" key="5">
    <source>
        <dbReference type="ARBA" id="ARBA00023136"/>
    </source>
</evidence>
<reference evidence="7" key="1">
    <citation type="submission" date="2020-01" db="EMBL/GenBank/DDBJ databases">
        <authorList>
            <person name="Fang Y."/>
            <person name="Sun R."/>
            <person name="Nie L."/>
            <person name="He J."/>
            <person name="Hao L."/>
            <person name="Wang L."/>
            <person name="Su S."/>
            <person name="Lv E."/>
            <person name="Zhang Z."/>
            <person name="Xie R."/>
            <person name="Liu H."/>
        </authorList>
    </citation>
    <scope>NUCLEOTIDE SEQUENCE [LARGE SCALE GENOMIC DNA]</scope>
    <source>
        <strain evidence="7">XCT-53</strain>
    </source>
</reference>
<accession>A0A7X5F338</accession>
<gene>
    <name evidence="6" type="ORF">GWI72_11490</name>
</gene>
<keyword evidence="7" id="KW-1185">Reference proteome</keyword>
<organism evidence="6 7">
    <name type="scientific">Pannonibacter tanglangensis</name>
    <dbReference type="NCBI Taxonomy" id="2750084"/>
    <lineage>
        <taxon>Bacteria</taxon>
        <taxon>Pseudomonadati</taxon>
        <taxon>Pseudomonadota</taxon>
        <taxon>Alphaproteobacteria</taxon>
        <taxon>Hyphomicrobiales</taxon>
        <taxon>Stappiaceae</taxon>
        <taxon>Pannonibacter</taxon>
    </lineage>
</organism>
<keyword evidence="3" id="KW-0812">Transmembrane</keyword>
<evidence type="ECO:0000313" key="7">
    <source>
        <dbReference type="Proteomes" id="UP000586722"/>
    </source>
</evidence>
<dbReference type="InterPro" id="IPR001123">
    <property type="entry name" value="LeuE-type"/>
</dbReference>
<evidence type="ECO:0000256" key="2">
    <source>
        <dbReference type="ARBA" id="ARBA00022475"/>
    </source>
</evidence>
<dbReference type="GO" id="GO:0015171">
    <property type="term" value="F:amino acid transmembrane transporter activity"/>
    <property type="evidence" value="ECO:0007669"/>
    <property type="project" value="TreeGrafter"/>
</dbReference>
<name>A0A7X5F338_9HYPH</name>
<comment type="caution">
    <text evidence="6">The sequence shown here is derived from an EMBL/GenBank/DDBJ whole genome shotgun (WGS) entry which is preliminary data.</text>
</comment>
<evidence type="ECO:0000256" key="4">
    <source>
        <dbReference type="ARBA" id="ARBA00022989"/>
    </source>
</evidence>
<evidence type="ECO:0000256" key="3">
    <source>
        <dbReference type="ARBA" id="ARBA00022692"/>
    </source>
</evidence>
<keyword evidence="4" id="KW-1133">Transmembrane helix</keyword>
<dbReference type="Proteomes" id="UP000586722">
    <property type="component" value="Unassembled WGS sequence"/>
</dbReference>
<protein>
    <submittedName>
        <fullName evidence="6">LysE family transporter</fullName>
    </submittedName>
</protein>
<dbReference type="GO" id="GO:0005886">
    <property type="term" value="C:plasma membrane"/>
    <property type="evidence" value="ECO:0007669"/>
    <property type="project" value="UniProtKB-SubCell"/>
</dbReference>
<keyword evidence="2" id="KW-1003">Cell membrane</keyword>
<evidence type="ECO:0000313" key="6">
    <source>
        <dbReference type="EMBL" id="NBN78890.1"/>
    </source>
</evidence>
<dbReference type="RefSeq" id="WP_161676351.1">
    <property type="nucleotide sequence ID" value="NZ_JAABLP010000003.1"/>
</dbReference>
<evidence type="ECO:0000256" key="1">
    <source>
        <dbReference type="ARBA" id="ARBA00004651"/>
    </source>
</evidence>
<proteinExistence type="predicted"/>
<dbReference type="AlphaFoldDB" id="A0A7X5F338"/>
<keyword evidence="5" id="KW-0472">Membrane</keyword>
<dbReference type="EMBL" id="JAABLQ010000001">
    <property type="protein sequence ID" value="NBN78890.1"/>
    <property type="molecule type" value="Genomic_DNA"/>
</dbReference>
<comment type="subcellular location">
    <subcellularLocation>
        <location evidence="1">Cell membrane</location>
        <topology evidence="1">Multi-pass membrane protein</topology>
    </subcellularLocation>
</comment>
<dbReference type="PANTHER" id="PTHR30086">
    <property type="entry name" value="ARGININE EXPORTER PROTEIN ARGO"/>
    <property type="match status" value="1"/>
</dbReference>